<protein>
    <submittedName>
        <fullName evidence="4">P-loop containing nucleoside triphosphate hydrolase protein</fullName>
    </submittedName>
</protein>
<dbReference type="Gene3D" id="3.40.50.300">
    <property type="entry name" value="P-loop containing nucleotide triphosphate hydrolases"/>
    <property type="match status" value="1"/>
</dbReference>
<dbReference type="InterPro" id="IPR006073">
    <property type="entry name" value="GTP-bd"/>
</dbReference>
<dbReference type="GO" id="GO:0005525">
    <property type="term" value="F:GTP binding"/>
    <property type="evidence" value="ECO:0007669"/>
    <property type="project" value="InterPro"/>
</dbReference>
<accession>A0AA40CL64</accession>
<evidence type="ECO:0000256" key="1">
    <source>
        <dbReference type="SAM" id="Coils"/>
    </source>
</evidence>
<dbReference type="AlphaFoldDB" id="A0AA40CL64"/>
<feature type="coiled-coil region" evidence="1">
    <location>
        <begin position="204"/>
        <end position="238"/>
    </location>
</feature>
<dbReference type="CDD" id="cd00882">
    <property type="entry name" value="Ras_like_GTPase"/>
    <property type="match status" value="1"/>
</dbReference>
<feature type="compositionally biased region" description="Basic and acidic residues" evidence="2">
    <location>
        <begin position="241"/>
        <end position="264"/>
    </location>
</feature>
<dbReference type="Proteomes" id="UP001174936">
    <property type="component" value="Unassembled WGS sequence"/>
</dbReference>
<dbReference type="InterPro" id="IPR027417">
    <property type="entry name" value="P-loop_NTPase"/>
</dbReference>
<keyword evidence="1" id="KW-0175">Coiled coil</keyword>
<feature type="region of interest" description="Disordered" evidence="2">
    <location>
        <begin position="241"/>
        <end position="266"/>
    </location>
</feature>
<dbReference type="EMBL" id="JAULSV010000005">
    <property type="protein sequence ID" value="KAK0642996.1"/>
    <property type="molecule type" value="Genomic_DNA"/>
</dbReference>
<reference evidence="4" key="1">
    <citation type="submission" date="2023-06" db="EMBL/GenBank/DDBJ databases">
        <title>Genome-scale phylogeny and comparative genomics of the fungal order Sordariales.</title>
        <authorList>
            <consortium name="Lawrence Berkeley National Laboratory"/>
            <person name="Hensen N."/>
            <person name="Bonometti L."/>
            <person name="Westerberg I."/>
            <person name="Brannstrom I.O."/>
            <person name="Guillou S."/>
            <person name="Cros-Aarteil S."/>
            <person name="Calhoun S."/>
            <person name="Haridas S."/>
            <person name="Kuo A."/>
            <person name="Mondo S."/>
            <person name="Pangilinan J."/>
            <person name="Riley R."/>
            <person name="Labutti K."/>
            <person name="Andreopoulos B."/>
            <person name="Lipzen A."/>
            <person name="Chen C."/>
            <person name="Yanf M."/>
            <person name="Daum C."/>
            <person name="Ng V."/>
            <person name="Clum A."/>
            <person name="Steindorff A."/>
            <person name="Ohm R."/>
            <person name="Martin F."/>
            <person name="Silar P."/>
            <person name="Natvig D."/>
            <person name="Lalanne C."/>
            <person name="Gautier V."/>
            <person name="Ament-Velasquez S.L."/>
            <person name="Kruys A."/>
            <person name="Hutchinson M.I."/>
            <person name="Powell A.J."/>
            <person name="Barry K."/>
            <person name="Miller A.N."/>
            <person name="Grigoriev I.V."/>
            <person name="Debuchy R."/>
            <person name="Gladieux P."/>
            <person name="Thoren M.H."/>
            <person name="Johannesson H."/>
        </authorList>
    </citation>
    <scope>NUCLEOTIDE SEQUENCE</scope>
    <source>
        <strain evidence="4">SMH2532-1</strain>
    </source>
</reference>
<comment type="caution">
    <text evidence="4">The sequence shown here is derived from an EMBL/GenBank/DDBJ whole genome shotgun (WGS) entry which is preliminary data.</text>
</comment>
<proteinExistence type="predicted"/>
<name>A0AA40CL64_9PEZI</name>
<feature type="coiled-coil region" evidence="1">
    <location>
        <begin position="268"/>
        <end position="302"/>
    </location>
</feature>
<keyword evidence="5" id="KW-1185">Reference proteome</keyword>
<organism evidence="4 5">
    <name type="scientific">Cercophora newfieldiana</name>
    <dbReference type="NCBI Taxonomy" id="92897"/>
    <lineage>
        <taxon>Eukaryota</taxon>
        <taxon>Fungi</taxon>
        <taxon>Dikarya</taxon>
        <taxon>Ascomycota</taxon>
        <taxon>Pezizomycotina</taxon>
        <taxon>Sordariomycetes</taxon>
        <taxon>Sordariomycetidae</taxon>
        <taxon>Sordariales</taxon>
        <taxon>Lasiosphaeriaceae</taxon>
        <taxon>Cercophora</taxon>
    </lineage>
</organism>
<evidence type="ECO:0000313" key="4">
    <source>
        <dbReference type="EMBL" id="KAK0642996.1"/>
    </source>
</evidence>
<dbReference type="GO" id="GO:0016787">
    <property type="term" value="F:hydrolase activity"/>
    <property type="evidence" value="ECO:0007669"/>
    <property type="project" value="UniProtKB-KW"/>
</dbReference>
<dbReference type="SUPFAM" id="SSF52540">
    <property type="entry name" value="P-loop containing nucleoside triphosphate hydrolases"/>
    <property type="match status" value="1"/>
</dbReference>
<dbReference type="Pfam" id="PF01926">
    <property type="entry name" value="MMR_HSR1"/>
    <property type="match status" value="1"/>
</dbReference>
<evidence type="ECO:0000256" key="2">
    <source>
        <dbReference type="SAM" id="MobiDB-lite"/>
    </source>
</evidence>
<keyword evidence="4" id="KW-0378">Hydrolase</keyword>
<sequence>MGLTGVGKSTFISHFSDTAIVGNDLESCTSAISIHPATIDDETIYLIDTPGFDDTNRTDTDILSEIATWLERSYSANIKLAGLVYLHRIQDNRVGGSGTKNIHMFRELCGKDGLSSVVLATTMWDALEHDKAVEREAELKTKEEFWGGLVAHGCEVRRQDDGVTSATGIIRHILAQRRPVTLQIQEEIAEGMALHETAAGGVLKAELEEQQRMYEEKMALLEEQLRKVASELAGLQVAQAERDEKVREEREREQRDSEKRELGRETMISELRRELSGLKDEVASTRQKQEKTEAEYKDLTSRRGIFSWCVVM</sequence>
<gene>
    <name evidence="4" type="ORF">B0T16DRAFT_333806</name>
</gene>
<feature type="domain" description="G" evidence="3">
    <location>
        <begin position="1"/>
        <end position="86"/>
    </location>
</feature>
<evidence type="ECO:0000313" key="5">
    <source>
        <dbReference type="Proteomes" id="UP001174936"/>
    </source>
</evidence>
<evidence type="ECO:0000259" key="3">
    <source>
        <dbReference type="Pfam" id="PF01926"/>
    </source>
</evidence>